<reference evidence="3" key="1">
    <citation type="submission" date="2010-05" db="EMBL/GenBank/DDBJ databases">
        <title>The complete genome of Truepera radiovictris DSM 17093.</title>
        <authorList>
            <consortium name="US DOE Joint Genome Institute (JGI-PGF)"/>
            <person name="Lucas S."/>
            <person name="Copeland A."/>
            <person name="Lapidus A."/>
            <person name="Glavina del Rio T."/>
            <person name="Dalin E."/>
            <person name="Tice H."/>
            <person name="Bruce D."/>
            <person name="Goodwin L."/>
            <person name="Pitluck S."/>
            <person name="Kyrpides N."/>
            <person name="Mavromatis K."/>
            <person name="Ovchinnikova G."/>
            <person name="Munk A.C."/>
            <person name="Detter J.C."/>
            <person name="Han C."/>
            <person name="Tapia R."/>
            <person name="Land M."/>
            <person name="Hauser L."/>
            <person name="Markowitz V."/>
            <person name="Cheng J.-F."/>
            <person name="Hugenholtz P."/>
            <person name="Woyke T."/>
            <person name="Wu D."/>
            <person name="Tindall B."/>
            <person name="Pomrenke H.G."/>
            <person name="Brambilla E."/>
            <person name="Klenk H.-P."/>
            <person name="Eisen J.A."/>
        </authorList>
    </citation>
    <scope>NUCLEOTIDE SEQUENCE [LARGE SCALE GENOMIC DNA]</scope>
    <source>
        <strain evidence="3">DSM 17093 / CIP 108686 / LMG 22925 / RQ-24</strain>
    </source>
</reference>
<evidence type="ECO:0000313" key="3">
    <source>
        <dbReference type="Proteomes" id="UP000000379"/>
    </source>
</evidence>
<dbReference type="KEGG" id="tra:Trad_0813"/>
<keyword evidence="1" id="KW-0812">Transmembrane</keyword>
<dbReference type="EMBL" id="CP002049">
    <property type="protein sequence ID" value="ADI13947.1"/>
    <property type="molecule type" value="Genomic_DNA"/>
</dbReference>
<feature type="transmembrane region" description="Helical" evidence="1">
    <location>
        <begin position="12"/>
        <end position="30"/>
    </location>
</feature>
<keyword evidence="3" id="KW-1185">Reference proteome</keyword>
<gene>
    <name evidence="2" type="ordered locus">Trad_0813</name>
</gene>
<accession>D7CU49</accession>
<protein>
    <submittedName>
        <fullName evidence="2">Uncharacterized protein</fullName>
    </submittedName>
</protein>
<dbReference type="AlphaFoldDB" id="D7CU49"/>
<sequence>MNLAPGVPPVVVALHLLACAALLTDFAVLLRRRVLAPIRGRNR</sequence>
<dbReference type="Proteomes" id="UP000000379">
    <property type="component" value="Chromosome"/>
</dbReference>
<evidence type="ECO:0000313" key="2">
    <source>
        <dbReference type="EMBL" id="ADI13947.1"/>
    </source>
</evidence>
<dbReference type="HOGENOM" id="CLU_3241075_0_0_0"/>
<keyword evidence="1" id="KW-1133">Transmembrane helix</keyword>
<name>D7CU49_TRURR</name>
<proteinExistence type="predicted"/>
<evidence type="ECO:0000256" key="1">
    <source>
        <dbReference type="SAM" id="Phobius"/>
    </source>
</evidence>
<dbReference type="RefSeq" id="WP_013177319.1">
    <property type="nucleotide sequence ID" value="NC_014221.1"/>
</dbReference>
<keyword evidence="1" id="KW-0472">Membrane</keyword>
<reference evidence="2 3" key="2">
    <citation type="journal article" date="2011" name="Stand. Genomic Sci.">
        <title>Complete genome sequence of Truepera radiovictrix type strain (RQ-24).</title>
        <authorList>
            <person name="Ivanova N."/>
            <person name="Rohde C."/>
            <person name="Munk C."/>
            <person name="Nolan M."/>
            <person name="Lucas S."/>
            <person name="Del Rio T.G."/>
            <person name="Tice H."/>
            <person name="Deshpande S."/>
            <person name="Cheng J.F."/>
            <person name="Tapia R."/>
            <person name="Han C."/>
            <person name="Goodwin L."/>
            <person name="Pitluck S."/>
            <person name="Liolios K."/>
            <person name="Mavromatis K."/>
            <person name="Mikhailova N."/>
            <person name="Pati A."/>
            <person name="Chen A."/>
            <person name="Palaniappan K."/>
            <person name="Land M."/>
            <person name="Hauser L."/>
            <person name="Chang Y.J."/>
            <person name="Jeffries C.D."/>
            <person name="Brambilla E."/>
            <person name="Rohde M."/>
            <person name="Goker M."/>
            <person name="Tindall B.J."/>
            <person name="Woyke T."/>
            <person name="Bristow J."/>
            <person name="Eisen J.A."/>
            <person name="Markowitz V."/>
            <person name="Hugenholtz P."/>
            <person name="Kyrpides N.C."/>
            <person name="Klenk H.P."/>
            <person name="Lapidus A."/>
        </authorList>
    </citation>
    <scope>NUCLEOTIDE SEQUENCE [LARGE SCALE GENOMIC DNA]</scope>
    <source>
        <strain evidence="3">DSM 17093 / CIP 108686 / LMG 22925 / RQ-24</strain>
    </source>
</reference>
<organism evidence="2 3">
    <name type="scientific">Truepera radiovictrix (strain DSM 17093 / CIP 108686 / LMG 22925 / RQ-24)</name>
    <dbReference type="NCBI Taxonomy" id="649638"/>
    <lineage>
        <taxon>Bacteria</taxon>
        <taxon>Thermotogati</taxon>
        <taxon>Deinococcota</taxon>
        <taxon>Deinococci</taxon>
        <taxon>Trueperales</taxon>
        <taxon>Trueperaceae</taxon>
        <taxon>Truepera</taxon>
    </lineage>
</organism>